<feature type="domain" description="BioF2-like acetyltransferase" evidence="1">
    <location>
        <begin position="202"/>
        <end position="347"/>
    </location>
</feature>
<dbReference type="InterPro" id="IPR016181">
    <property type="entry name" value="Acyl_CoA_acyltransferase"/>
</dbReference>
<dbReference type="Proteomes" id="UP000252706">
    <property type="component" value="Unassembled WGS sequence"/>
</dbReference>
<reference evidence="2 3" key="1">
    <citation type="submission" date="2018-07" db="EMBL/GenBank/DDBJ databases">
        <title>Modular assembly of carbohydrate-degrading microbial communities in the ocean.</title>
        <authorList>
            <person name="Enke T.N."/>
            <person name="Datta M.S."/>
            <person name="Schwartzman J.A."/>
            <person name="Cermak N."/>
            <person name="Schmitz D.A."/>
            <person name="Barrere J."/>
            <person name="Cordero O.X."/>
        </authorList>
    </citation>
    <scope>NUCLEOTIDE SEQUENCE [LARGE SCALE GENOMIC DNA]</scope>
    <source>
        <strain evidence="2 3">C3M10</strain>
    </source>
</reference>
<evidence type="ECO:0000313" key="2">
    <source>
        <dbReference type="EMBL" id="RBW61620.1"/>
    </source>
</evidence>
<comment type="caution">
    <text evidence="2">The sequence shown here is derived from an EMBL/GenBank/DDBJ whole genome shotgun (WGS) entry which is preliminary data.</text>
</comment>
<proteinExistence type="predicted"/>
<dbReference type="RefSeq" id="WP_113821882.1">
    <property type="nucleotide sequence ID" value="NZ_QOCE01000005.1"/>
</dbReference>
<dbReference type="InterPro" id="IPR038740">
    <property type="entry name" value="BioF2-like_GNAT_dom"/>
</dbReference>
<sequence length="416" mass="47459">MDGVVEFPAERNRADPGGFRVDSIETFDGLVALKSEWQRLERLDPENTVFLSWDWLAQAFRQTVGRWRVLAVYHNARLVCVLPLKYRVHWSTTTEAFQSEIEAGGRLLWSEYTGFLCDPAVETDAIPMLSSYLRGLPWSRLNLRYVGSEDRSALFMGGFSQAEYSKRWEEYRINKGAVDNLSCPQIALPNDFDTYLSQGPSKNTRQKIRRFTRKYIESGELTFAAATNETVKEDLGVLLRFWMLKWSKTKGAEGARLVASNYLRMLSTAHRLGLLYLPVLRRGQQPIAALGHILDPKMKRVHFIAAGRDETEQGAYIGLLMHSQSIRWAIDQGYAVYDFCHGDEPYKFSFASKAIKLNSILIRRRELPRGGRSLDPLNHREALARVLEFVEAGKNKRAALGCRQLLSLTRPPVPPK</sequence>
<evidence type="ECO:0000313" key="3">
    <source>
        <dbReference type="Proteomes" id="UP000252706"/>
    </source>
</evidence>
<dbReference type="SUPFAM" id="SSF55729">
    <property type="entry name" value="Acyl-CoA N-acyltransferases (Nat)"/>
    <property type="match status" value="1"/>
</dbReference>
<dbReference type="OrthoDB" id="9808976at2"/>
<accession>A0A366XAR3</accession>
<dbReference type="Gene3D" id="3.40.630.30">
    <property type="match status" value="1"/>
</dbReference>
<dbReference type="AlphaFoldDB" id="A0A366XAR3"/>
<protein>
    <recommendedName>
        <fullName evidence="1">BioF2-like acetyltransferase domain-containing protein</fullName>
    </recommendedName>
</protein>
<dbReference type="Pfam" id="PF13480">
    <property type="entry name" value="Acetyltransf_6"/>
    <property type="match status" value="1"/>
</dbReference>
<dbReference type="EMBL" id="QOCE01000005">
    <property type="protein sequence ID" value="RBW61620.1"/>
    <property type="molecule type" value="Genomic_DNA"/>
</dbReference>
<evidence type="ECO:0000259" key="1">
    <source>
        <dbReference type="Pfam" id="PF13480"/>
    </source>
</evidence>
<gene>
    <name evidence="2" type="ORF">DS909_02615</name>
</gene>
<organism evidence="2 3">
    <name type="scientific">Phaeobacter gallaeciensis</name>
    <dbReference type="NCBI Taxonomy" id="60890"/>
    <lineage>
        <taxon>Bacteria</taxon>
        <taxon>Pseudomonadati</taxon>
        <taxon>Pseudomonadota</taxon>
        <taxon>Alphaproteobacteria</taxon>
        <taxon>Rhodobacterales</taxon>
        <taxon>Roseobacteraceae</taxon>
        <taxon>Phaeobacter</taxon>
    </lineage>
</organism>
<name>A0A366XAR3_9RHOB</name>